<keyword evidence="1" id="KW-0808">Transferase</keyword>
<dbReference type="PROSITE" id="PS50206">
    <property type="entry name" value="RHODANESE_3"/>
    <property type="match status" value="1"/>
</dbReference>
<comment type="caution">
    <text evidence="4">The sequence shown here is derived from an EMBL/GenBank/DDBJ whole genome shotgun (WGS) entry which is preliminary data.</text>
</comment>
<reference evidence="4 5" key="1">
    <citation type="submission" date="2019-03" db="EMBL/GenBank/DDBJ databases">
        <title>Halomonas marinisediminis sp. nov., a moderately halophilic bacterium isolated from the Bohai Gulf.</title>
        <authorList>
            <person name="Ji X."/>
        </authorList>
    </citation>
    <scope>NUCLEOTIDE SEQUENCE [LARGE SCALE GENOMIC DNA]</scope>
    <source>
        <strain evidence="4 5">204</strain>
    </source>
</reference>
<dbReference type="Pfam" id="PF00581">
    <property type="entry name" value="Rhodanese"/>
    <property type="match status" value="1"/>
</dbReference>
<keyword evidence="2" id="KW-0677">Repeat</keyword>
<gene>
    <name evidence="4" type="ORF">E0702_16720</name>
</gene>
<accession>A0ABY2D312</accession>
<dbReference type="InterPro" id="IPR045078">
    <property type="entry name" value="TST/MPST-like"/>
</dbReference>
<feature type="non-terminal residue" evidence="4">
    <location>
        <position position="1"/>
    </location>
</feature>
<organism evidence="4 5">
    <name type="scientific">Halomonas marinisediminis</name>
    <dbReference type="NCBI Taxonomy" id="2546095"/>
    <lineage>
        <taxon>Bacteria</taxon>
        <taxon>Pseudomonadati</taxon>
        <taxon>Pseudomonadota</taxon>
        <taxon>Gammaproteobacteria</taxon>
        <taxon>Oceanospirillales</taxon>
        <taxon>Halomonadaceae</taxon>
        <taxon>Halomonas</taxon>
    </lineage>
</organism>
<keyword evidence="5" id="KW-1185">Reference proteome</keyword>
<dbReference type="InterPro" id="IPR001763">
    <property type="entry name" value="Rhodanese-like_dom"/>
</dbReference>
<feature type="domain" description="Rhodanese" evidence="3">
    <location>
        <begin position="1"/>
        <end position="66"/>
    </location>
</feature>
<feature type="non-terminal residue" evidence="4">
    <location>
        <position position="97"/>
    </location>
</feature>
<dbReference type="Gene3D" id="3.40.250.10">
    <property type="entry name" value="Rhodanese-like domain"/>
    <property type="match status" value="1"/>
</dbReference>
<proteinExistence type="predicted"/>
<protein>
    <submittedName>
        <fullName evidence="4">Sulfurtransferase</fullName>
    </submittedName>
</protein>
<evidence type="ECO:0000313" key="4">
    <source>
        <dbReference type="EMBL" id="TDA88229.1"/>
    </source>
</evidence>
<evidence type="ECO:0000259" key="3">
    <source>
        <dbReference type="PROSITE" id="PS50206"/>
    </source>
</evidence>
<sequence>VDPKTFEKEVQRLGINNDSAIVVYDHHGVYSSPRAWWLFKTMGHQNVAVLNGGFPEWIKANYPTEKTTKYKGNLGVFKANYQSSTISDYHRVLEAIS</sequence>
<dbReference type="EMBL" id="SLTR01000286">
    <property type="protein sequence ID" value="TDA88229.1"/>
    <property type="molecule type" value="Genomic_DNA"/>
</dbReference>
<dbReference type="CDD" id="cd01448">
    <property type="entry name" value="TST_Repeat_1"/>
    <property type="match status" value="1"/>
</dbReference>
<evidence type="ECO:0000313" key="5">
    <source>
        <dbReference type="Proteomes" id="UP000294823"/>
    </source>
</evidence>
<dbReference type="SUPFAM" id="SSF52821">
    <property type="entry name" value="Rhodanese/Cell cycle control phosphatase"/>
    <property type="match status" value="1"/>
</dbReference>
<dbReference type="InterPro" id="IPR036873">
    <property type="entry name" value="Rhodanese-like_dom_sf"/>
</dbReference>
<dbReference type="Proteomes" id="UP000294823">
    <property type="component" value="Unassembled WGS sequence"/>
</dbReference>
<name>A0ABY2D312_9GAMM</name>
<dbReference type="PANTHER" id="PTHR11364:SF27">
    <property type="entry name" value="SULFURTRANSFERASE"/>
    <property type="match status" value="1"/>
</dbReference>
<evidence type="ECO:0000256" key="1">
    <source>
        <dbReference type="ARBA" id="ARBA00022679"/>
    </source>
</evidence>
<dbReference type="PANTHER" id="PTHR11364">
    <property type="entry name" value="THIOSULFATE SULFERTANSFERASE"/>
    <property type="match status" value="1"/>
</dbReference>
<evidence type="ECO:0000256" key="2">
    <source>
        <dbReference type="ARBA" id="ARBA00022737"/>
    </source>
</evidence>